<dbReference type="InterPro" id="IPR032675">
    <property type="entry name" value="LRR_dom_sf"/>
</dbReference>
<keyword evidence="3" id="KW-1185">Reference proteome</keyword>
<dbReference type="InterPro" id="IPR053197">
    <property type="entry name" value="F-box_SCFL_complex_component"/>
</dbReference>
<dbReference type="InterPro" id="IPR001810">
    <property type="entry name" value="F-box_dom"/>
</dbReference>
<accession>A0A251SF41</accession>
<proteinExistence type="predicted"/>
<reference evidence="3" key="1">
    <citation type="journal article" date="2017" name="Nature">
        <title>The sunflower genome provides insights into oil metabolism, flowering and Asterid evolution.</title>
        <authorList>
            <person name="Badouin H."/>
            <person name="Gouzy J."/>
            <person name="Grassa C.J."/>
            <person name="Murat F."/>
            <person name="Staton S.E."/>
            <person name="Cottret L."/>
            <person name="Lelandais-Briere C."/>
            <person name="Owens G.L."/>
            <person name="Carrere S."/>
            <person name="Mayjonade B."/>
            <person name="Legrand L."/>
            <person name="Gill N."/>
            <person name="Kane N.C."/>
            <person name="Bowers J.E."/>
            <person name="Hubner S."/>
            <person name="Bellec A."/>
            <person name="Berard A."/>
            <person name="Berges H."/>
            <person name="Blanchet N."/>
            <person name="Boniface M.C."/>
            <person name="Brunel D."/>
            <person name="Catrice O."/>
            <person name="Chaidir N."/>
            <person name="Claudel C."/>
            <person name="Donnadieu C."/>
            <person name="Faraut T."/>
            <person name="Fievet G."/>
            <person name="Helmstetter N."/>
            <person name="King M."/>
            <person name="Knapp S.J."/>
            <person name="Lai Z."/>
            <person name="Le Paslier M.C."/>
            <person name="Lippi Y."/>
            <person name="Lorenzon L."/>
            <person name="Mandel J.R."/>
            <person name="Marage G."/>
            <person name="Marchand G."/>
            <person name="Marquand E."/>
            <person name="Bret-Mestries E."/>
            <person name="Morien E."/>
            <person name="Nambeesan S."/>
            <person name="Nguyen T."/>
            <person name="Pegot-Espagnet P."/>
            <person name="Pouilly N."/>
            <person name="Raftis F."/>
            <person name="Sallet E."/>
            <person name="Schiex T."/>
            <person name="Thomas J."/>
            <person name="Vandecasteele C."/>
            <person name="Vares D."/>
            <person name="Vear F."/>
            <person name="Vautrin S."/>
            <person name="Crespi M."/>
            <person name="Mangin B."/>
            <person name="Burke J.M."/>
            <person name="Salse J."/>
            <person name="Munos S."/>
            <person name="Vincourt P."/>
            <person name="Rieseberg L.H."/>
            <person name="Langlade N.B."/>
        </authorList>
    </citation>
    <scope>NUCLEOTIDE SEQUENCE [LARGE SCALE GENOMIC DNA]</scope>
    <source>
        <strain evidence="3">cv. SF193</strain>
    </source>
</reference>
<dbReference type="EMBL" id="CM007903">
    <property type="protein sequence ID" value="OTF96895.1"/>
    <property type="molecule type" value="Genomic_DNA"/>
</dbReference>
<dbReference type="STRING" id="4232.A0A251SF41"/>
<dbReference type="PROSITE" id="PS50181">
    <property type="entry name" value="FBOX"/>
    <property type="match status" value="1"/>
</dbReference>
<dbReference type="PANTHER" id="PTHR34223:SF101">
    <property type="entry name" value="F-BOX DOMAIN-CONTAINING PROTEIN"/>
    <property type="match status" value="1"/>
</dbReference>
<sequence>MDSSHDQKRMNVEDNRLSSLPDGLIHKILSFISIKHAIQTSVLSSRWRFLWTSMPYLNFSRDDFSKLPKFSKFVTHVLSDRNNQTEVSSVKISLHGKMSGIFAKKIIKYAFSHNIQQLNVASVLANEVGFPLVLFSSRSLKHLSLTMKVLSDIDTTLHTSPYTIYFSTFRHIEYRSKYSLRYVFNATSTWELPALTTLYLDNAALICDENTDKCIDLFSKCANLKNLTLKSCYMEGFKGLSICLPKLSNLTIEIACGSVDVFNIVAPQLKNLTIRSYFDKQYSLSAPDLVFLFYQGGYCLQLSTDDYLSLEKADICVLRPKDAHQVLRMLQRLHNVKFLTLNVEIVELLSSSVELITNQPSPFANLKSLKIQPDIDFSDLGEHERADMSAEVRSYLLDGSPDATFTTVSREDVRAIKNTKLAQNLITELSALLEQEKASIETKMAKLHEHGKAHVDTDMSWKYLSVLIQEGEKKTSDIISKLKEINGILTELPASNRATVQPSFSTLGVEANIVANKITGFIKMVCDENQRCLNVCIDDVTTASQLSS</sequence>
<feature type="domain" description="F-box" evidence="1">
    <location>
        <begin position="14"/>
        <end position="67"/>
    </location>
</feature>
<dbReference type="PANTHER" id="PTHR34223">
    <property type="entry name" value="OS11G0201299 PROTEIN"/>
    <property type="match status" value="1"/>
</dbReference>
<dbReference type="Pfam" id="PF00646">
    <property type="entry name" value="F-box"/>
    <property type="match status" value="1"/>
</dbReference>
<evidence type="ECO:0000313" key="3">
    <source>
        <dbReference type="Proteomes" id="UP000215914"/>
    </source>
</evidence>
<evidence type="ECO:0000313" key="2">
    <source>
        <dbReference type="EMBL" id="OTF96895.1"/>
    </source>
</evidence>
<dbReference type="OMA" id="CEESEFI"/>
<protein>
    <submittedName>
        <fullName evidence="2">Putative F-box domain, Leucine-rich repeat domain, L domain-like protein</fullName>
    </submittedName>
</protein>
<dbReference type="CDD" id="cd22160">
    <property type="entry name" value="F-box_AtFBL13-like"/>
    <property type="match status" value="1"/>
</dbReference>
<dbReference type="InParanoid" id="A0A251SF41"/>
<organism evidence="2 3">
    <name type="scientific">Helianthus annuus</name>
    <name type="common">Common sunflower</name>
    <dbReference type="NCBI Taxonomy" id="4232"/>
    <lineage>
        <taxon>Eukaryota</taxon>
        <taxon>Viridiplantae</taxon>
        <taxon>Streptophyta</taxon>
        <taxon>Embryophyta</taxon>
        <taxon>Tracheophyta</taxon>
        <taxon>Spermatophyta</taxon>
        <taxon>Magnoliopsida</taxon>
        <taxon>eudicotyledons</taxon>
        <taxon>Gunneridae</taxon>
        <taxon>Pentapetalae</taxon>
        <taxon>asterids</taxon>
        <taxon>campanulids</taxon>
        <taxon>Asterales</taxon>
        <taxon>Asteraceae</taxon>
        <taxon>Asteroideae</taxon>
        <taxon>Heliantheae alliance</taxon>
        <taxon>Heliantheae</taxon>
        <taxon>Helianthus</taxon>
    </lineage>
</organism>
<dbReference type="Gene3D" id="3.80.10.10">
    <property type="entry name" value="Ribonuclease Inhibitor"/>
    <property type="match status" value="1"/>
</dbReference>
<dbReference type="AlphaFoldDB" id="A0A251SF41"/>
<dbReference type="SUPFAM" id="SSF52058">
    <property type="entry name" value="L domain-like"/>
    <property type="match status" value="1"/>
</dbReference>
<dbReference type="InterPro" id="IPR053781">
    <property type="entry name" value="F-box_AtFBL13-like"/>
</dbReference>
<dbReference type="InterPro" id="IPR036047">
    <property type="entry name" value="F-box-like_dom_sf"/>
</dbReference>
<dbReference type="SUPFAM" id="SSF81383">
    <property type="entry name" value="F-box domain"/>
    <property type="match status" value="1"/>
</dbReference>
<name>A0A251SF41_HELAN</name>
<dbReference type="Proteomes" id="UP000215914">
    <property type="component" value="Chromosome 14"/>
</dbReference>
<evidence type="ECO:0000259" key="1">
    <source>
        <dbReference type="PROSITE" id="PS50181"/>
    </source>
</evidence>
<dbReference type="SMART" id="SM00256">
    <property type="entry name" value="FBOX"/>
    <property type="match status" value="1"/>
</dbReference>
<gene>
    <name evidence="2" type="ORF">HannXRQ_Chr14g0428571</name>
</gene>